<dbReference type="Proteomes" id="UP000694414">
    <property type="component" value="Unplaced"/>
</dbReference>
<protein>
    <submittedName>
        <fullName evidence="1">Uncharacterized protein</fullName>
    </submittedName>
</protein>
<dbReference type="Ensembl" id="ENSPSMT00000042557.1">
    <property type="protein sequence ID" value="ENSPSMP00000036940.1"/>
    <property type="gene ID" value="ENSPSMG00000025416.1"/>
</dbReference>
<sequence>MRTSSPGVKDLDPPLAVVHHHDPPCLGTQRQPGGVDQGPPAAEGVETHLLKTSGVAPYYPADKWQSKKLEPSLPTLVPSNVSNLQCWVLGVGCWVLVLAWPKTCSLSS</sequence>
<proteinExistence type="predicted"/>
<keyword evidence="2" id="KW-1185">Reference proteome</keyword>
<dbReference type="GeneTree" id="ENSGT00910000146970"/>
<evidence type="ECO:0000313" key="2">
    <source>
        <dbReference type="Proteomes" id="UP000694414"/>
    </source>
</evidence>
<name>A0A8C9AQT9_PROSS</name>
<dbReference type="AlphaFoldDB" id="A0A8C9AQT9"/>
<organism evidence="1 2">
    <name type="scientific">Prolemur simus</name>
    <name type="common">Greater bamboo lemur</name>
    <name type="synonym">Hapalemur simus</name>
    <dbReference type="NCBI Taxonomy" id="1328070"/>
    <lineage>
        <taxon>Eukaryota</taxon>
        <taxon>Metazoa</taxon>
        <taxon>Chordata</taxon>
        <taxon>Craniata</taxon>
        <taxon>Vertebrata</taxon>
        <taxon>Euteleostomi</taxon>
        <taxon>Mammalia</taxon>
        <taxon>Eutheria</taxon>
        <taxon>Euarchontoglires</taxon>
        <taxon>Primates</taxon>
        <taxon>Strepsirrhini</taxon>
        <taxon>Lemuriformes</taxon>
        <taxon>Lemuridae</taxon>
        <taxon>Prolemur</taxon>
    </lineage>
</organism>
<accession>A0A8C9AQT9</accession>
<reference evidence="1" key="2">
    <citation type="submission" date="2025-09" db="UniProtKB">
        <authorList>
            <consortium name="Ensembl"/>
        </authorList>
    </citation>
    <scope>IDENTIFICATION</scope>
</reference>
<evidence type="ECO:0000313" key="1">
    <source>
        <dbReference type="Ensembl" id="ENSPSMP00000036940.1"/>
    </source>
</evidence>
<reference evidence="1" key="1">
    <citation type="submission" date="2025-08" db="UniProtKB">
        <authorList>
            <consortium name="Ensembl"/>
        </authorList>
    </citation>
    <scope>IDENTIFICATION</scope>
</reference>